<feature type="compositionally biased region" description="Pro residues" evidence="1">
    <location>
        <begin position="1921"/>
        <end position="1930"/>
    </location>
</feature>
<keyword evidence="4" id="KW-1185">Reference proteome</keyword>
<dbReference type="InterPro" id="IPR049468">
    <property type="entry name" value="Restrct_endonuc-II-like_dom"/>
</dbReference>
<name>A0A010ZLT5_9ACTN</name>
<sequence length="2094" mass="227204">MTAVFPVAAATDRIESLRTRVSRFSDYLSAVRALSARPARTLEAAETVVWQAALPVGKPGCWIAGAESSAPVASASVDDVEDPDETGTGARADECWLELRRPPRPRPPDLPAVVRSLLDGPVDDPRREPALRDGWREIAAERDADLDLDAVEPAVDEWLQRLWRPWAVTAAEADAVRGAYSRLVELRQAAVRLEASHELVWGFGLFTGVIGDVPVEDPLLAAPVGIDVDPESGALTVVPTGELRLQTDAFEALPDGPDARLHDLAGPGGAVTLDPWEQSGRTEFYRSALRRLGLPPRVIREDAQIEEPHVRDTGVILLRPRRTALSGFLADLRASLAAGHVPSGALAALLADDPSTLDLPDDPPEQWQPIGERLLFPLPANLEQETIARRLARQRMVAVQGPPGTGKTHTIANLICHLVAHGRRVLVVSHRDEPLAEVRDKLPPALRPLAISVMGSSAKQLGQLETAVRQLQAEAGALDQDVAAEAVDELWAALDTAEQDLSAKYHALRAVADRESGTFLLDGVEATAVEVAEWLWANESRLAFVPDTIDPNTPFPLSDAELAELTELTNTYRPEDLVDAQRRLPERESLPDGNRLARADEHAEALRQRLGALASLGVDVATVRGAGRPVVAALADEIWRIAHRARSYQPWQLRLAGRLAVSPAWRETCQAEVAGCAEMLTETARWRSVLAGRAVQIPDELWADPRQLRADLDMLRIRLVEARGVSRLIHRRLAQVRDDIRVDGAPLRTVDDVDAALATVRLDWARRRLTERWNHFVAELDGPQAPDDPSTVEVISGYLREVGDVVDIGLRYWPTLRERLAVFLRAGSPGEADWADPNALAGAAGRAGELVAVFESDEAEREGIQVRALLDEALLDANASPLWRELDRSWAVGDYAAWEAALAGADRLRAAGPAMQRWQELHAGLSTIAPLWASRIALEGDLPDPAISQQAWNWRRADTWLRIVIGVEDTGALGRQADALRDRARELVGELATRSAWLAAALRMDDRARDALAGWASALRKVGKGSGRRAAGWTALAQQHMREAVSAVPVWVMSVERALQQFTGGTTPFDVVIVDEASQCGLLSMPVLSLGTRAVVVGDDRQIGPYAIGLAHDDVARLGQEHLGDLPSWPLFDVTTSLYDHAVRRSPEPLMLTEHFRCVPEIISFSSDQWYDGTVQPLRADRGRLDPVRVVRIPGTRERRDRYGEVNLAEADALVATISRLALDPDYAGLTFGVVSLLASSGQAQYINEQLVRHLGEQEMARRSLKVGDSYTFQGAERDVMFISLVVSDRDDHRAAFTGADHHRRVNVAASRAKDQMWVFHSVGPENLHPDDARGALLRYCAAPRLGLAALAAEPVPDETLYAACESELERSVLRELLNIGIRPAVQYPIGRHRVDFVIPTADGRRLAIECDHGRYRGAARWAEEMRRQAVLERVGGCVFWRVRGTLFARDPDAALAGLWPLMDELGLLPEEYREYLLGAESFAEPFAGEPEEPQPVHEVAESLEEWVEDDGWDENGEWVEEVPAEPVRAGATDLTVVLPFVRLPEDEAVSEEPAGPSEPAEDQWAGDAPTIVRLEDLTGEVPSPLNPWVGDAPTIPTIEDLPLDHPARRLLPGLMPRTSTEAPRPVSPAAHPVSGAPVEAYPVSPAAQEPYPVSATEEVYPVSPAAQEAYPAAPEAYPEAYPVSPAPVEPDQPVSPAYSAAQPVYPVSPAGAGPDEPVSPIYPVASVYPVSPAGEQPEQPVSPAEEPVAPPAPAAARLVPHPAQRARQLAQQAAAAPQAQPAAAASQAHQAAASQAQPEQPTPLEPQPQPEPHGRFEPHEQAEPDGRFEPPGQPEPYAPPQSEPQAQRGVYGVRVEEAPEARAQSGVPGLPTRRPVAVPPPEDLERFDPTAPAPHPAAVTPAAPQLPPQQIQPQPQAPQQQPPLMPPPSAQTQGVAQVAPTSPGGSPVSWWNDGPTTPAPTQFTEATRPLPLVTPPEPANYQEVGAIRADEARAALQAYRSGVDTPVQSGGKIVGWACFYPDDSIEAQRNRANVEVMRQEEALTETAGWLTNSEAAAIVAASEQRRDVPVVDPAYGEVGLVRFAADALTLLRR</sequence>
<dbReference type="Gene3D" id="3.40.50.300">
    <property type="entry name" value="P-loop containing nucleotide triphosphate hydrolases"/>
    <property type="match status" value="3"/>
</dbReference>
<dbReference type="HOGENOM" id="CLU_000738_1_0_11"/>
<dbReference type="Pfam" id="PF13086">
    <property type="entry name" value="AAA_11"/>
    <property type="match status" value="1"/>
</dbReference>
<dbReference type="GO" id="GO:0004386">
    <property type="term" value="F:helicase activity"/>
    <property type="evidence" value="ECO:0007669"/>
    <property type="project" value="InterPro"/>
</dbReference>
<accession>A0A010ZLT5</accession>
<feature type="region of interest" description="Disordered" evidence="1">
    <location>
        <begin position="72"/>
        <end position="91"/>
    </location>
</feature>
<feature type="compositionally biased region" description="Pro residues" evidence="1">
    <location>
        <begin position="1832"/>
        <end position="1843"/>
    </location>
</feature>
<gene>
    <name evidence="3" type="ORF">CryarDRAFT_0660</name>
</gene>
<dbReference type="InterPro" id="IPR041679">
    <property type="entry name" value="DNA2/NAM7-like_C"/>
</dbReference>
<dbReference type="PANTHER" id="PTHR10887:SF495">
    <property type="entry name" value="HELICASE SENATAXIN ISOFORM X1-RELATED"/>
    <property type="match status" value="1"/>
</dbReference>
<feature type="compositionally biased region" description="Low complexity" evidence="1">
    <location>
        <begin position="1755"/>
        <end position="1800"/>
    </location>
</feature>
<feature type="region of interest" description="Disordered" evidence="1">
    <location>
        <begin position="1731"/>
        <end position="1962"/>
    </location>
</feature>
<protein>
    <recommendedName>
        <fullName evidence="2">AAA+ ATPase domain-containing protein</fullName>
    </recommendedName>
</protein>
<feature type="compositionally biased region" description="Low complexity" evidence="1">
    <location>
        <begin position="1897"/>
        <end position="1920"/>
    </location>
</feature>
<dbReference type="PATRIC" id="fig|927661.3.peg.646"/>
<dbReference type="Pfam" id="PF13087">
    <property type="entry name" value="AAA_12"/>
    <property type="match status" value="1"/>
</dbReference>
<feature type="compositionally biased region" description="Low complexity" evidence="1">
    <location>
        <begin position="1738"/>
        <end position="1748"/>
    </location>
</feature>
<comment type="caution">
    <text evidence="3">The sequence shown here is derived from an EMBL/GenBank/DDBJ whole genome shotgun (WGS) entry which is preliminary data.</text>
</comment>
<dbReference type="SUPFAM" id="SSF52540">
    <property type="entry name" value="P-loop containing nucleoside triphosphate hydrolases"/>
    <property type="match status" value="1"/>
</dbReference>
<feature type="compositionally biased region" description="Basic and acidic residues" evidence="1">
    <location>
        <begin position="1813"/>
        <end position="1829"/>
    </location>
</feature>
<organism evidence="3 4">
    <name type="scientific">Cryptosporangium arvum DSM 44712</name>
    <dbReference type="NCBI Taxonomy" id="927661"/>
    <lineage>
        <taxon>Bacteria</taxon>
        <taxon>Bacillati</taxon>
        <taxon>Actinomycetota</taxon>
        <taxon>Actinomycetes</taxon>
        <taxon>Cryptosporangiales</taxon>
        <taxon>Cryptosporangiaceae</taxon>
        <taxon>Cryptosporangium</taxon>
    </lineage>
</organism>
<evidence type="ECO:0000259" key="2">
    <source>
        <dbReference type="SMART" id="SM00382"/>
    </source>
</evidence>
<dbReference type="InterPro" id="IPR003593">
    <property type="entry name" value="AAA+_ATPase"/>
</dbReference>
<dbReference type="Pfam" id="PF18741">
    <property type="entry name" value="MTES_1575"/>
    <property type="match status" value="1"/>
</dbReference>
<dbReference type="SMART" id="SM00382">
    <property type="entry name" value="AAA"/>
    <property type="match status" value="1"/>
</dbReference>
<dbReference type="CDD" id="cd18808">
    <property type="entry name" value="SF1_C_Upf1"/>
    <property type="match status" value="1"/>
</dbReference>
<evidence type="ECO:0000313" key="4">
    <source>
        <dbReference type="Proteomes" id="UP000021053"/>
    </source>
</evidence>
<evidence type="ECO:0000256" key="1">
    <source>
        <dbReference type="SAM" id="MobiDB-lite"/>
    </source>
</evidence>
<dbReference type="InterPro" id="IPR041677">
    <property type="entry name" value="DNA2/NAM7_AAA_11"/>
</dbReference>
<dbReference type="InterPro" id="IPR027417">
    <property type="entry name" value="P-loop_NTPase"/>
</dbReference>
<dbReference type="InterPro" id="IPR045055">
    <property type="entry name" value="DNA2/NAM7-like"/>
</dbReference>
<feature type="compositionally biased region" description="Pro residues" evidence="1">
    <location>
        <begin position="1801"/>
        <end position="1812"/>
    </location>
</feature>
<dbReference type="PANTHER" id="PTHR10887">
    <property type="entry name" value="DNA2/NAM7 HELICASE FAMILY"/>
    <property type="match status" value="1"/>
</dbReference>
<dbReference type="InterPro" id="IPR047187">
    <property type="entry name" value="SF1_C_Upf1"/>
</dbReference>
<feature type="domain" description="AAA+ ATPase" evidence="2">
    <location>
        <begin position="393"/>
        <end position="609"/>
    </location>
</feature>
<dbReference type="EMBL" id="JFBT01000001">
    <property type="protein sequence ID" value="EXG79619.1"/>
    <property type="molecule type" value="Genomic_DNA"/>
</dbReference>
<dbReference type="Proteomes" id="UP000021053">
    <property type="component" value="Unassembled WGS sequence"/>
</dbReference>
<proteinExistence type="predicted"/>
<reference evidence="3 4" key="1">
    <citation type="submission" date="2013-07" db="EMBL/GenBank/DDBJ databases">
        <authorList>
            <consortium name="DOE Joint Genome Institute"/>
            <person name="Eisen J."/>
            <person name="Huntemann M."/>
            <person name="Han J."/>
            <person name="Chen A."/>
            <person name="Kyrpides N."/>
            <person name="Mavromatis K."/>
            <person name="Markowitz V."/>
            <person name="Palaniappan K."/>
            <person name="Ivanova N."/>
            <person name="Schaumberg A."/>
            <person name="Pati A."/>
            <person name="Liolios K."/>
            <person name="Nordberg H.P."/>
            <person name="Cantor M.N."/>
            <person name="Hua S.X."/>
            <person name="Woyke T."/>
        </authorList>
    </citation>
    <scope>NUCLEOTIDE SEQUENCE [LARGE SCALE GENOMIC DNA]</scope>
    <source>
        <strain evidence="3 4">DSM 44712</strain>
    </source>
</reference>
<evidence type="ECO:0000313" key="3">
    <source>
        <dbReference type="EMBL" id="EXG79619.1"/>
    </source>
</evidence>